<dbReference type="KEGG" id="smaz:LH19_17270"/>
<sequence length="262" mass="27684">MLLPILIAAAQPVAAPASGPVVVALVAGDGEARCLPDRSLCLELPGEGKDEGGRELRISSPGSGDDTGTISLPLPYGADGKGVSLWPNIIPVPSTNEDAAQPAAEFLVGVIEEERAMYSGGGGSGGRLHLLRVGVAPHAAGLVEVLDTVWDSSLMIRACFSEQDMKNRLEACHDEYSFTGALAAAAPDGGELPALTLRTAATAYPQTSRRTEDNSNIKLKKSDLTHWKDPECSYTRLLHYNPATARYEMDRPAPDCSVYTTP</sequence>
<dbReference type="AlphaFoldDB" id="A0AAC9AW02"/>
<organism evidence="2 3">
    <name type="scientific">Sphingopyxis macrogoltabida</name>
    <name type="common">Sphingomonas macrogoltabidus</name>
    <dbReference type="NCBI Taxonomy" id="33050"/>
    <lineage>
        <taxon>Bacteria</taxon>
        <taxon>Pseudomonadati</taxon>
        <taxon>Pseudomonadota</taxon>
        <taxon>Alphaproteobacteria</taxon>
        <taxon>Sphingomonadales</taxon>
        <taxon>Sphingomonadaceae</taxon>
        <taxon>Sphingopyxis</taxon>
    </lineage>
</organism>
<dbReference type="EMBL" id="CP013344">
    <property type="protein sequence ID" value="AMU90887.1"/>
    <property type="molecule type" value="Genomic_DNA"/>
</dbReference>
<reference evidence="2 3" key="2">
    <citation type="journal article" date="2016" name="Genome Announc.">
        <title>Complete Genome Sequence of Sphingopyxis macrogoltabida Strain 203N (NBRC 111659), a Polyethylene Glycol Degrader.</title>
        <authorList>
            <person name="Ohtsubo Y."/>
            <person name="Nonoyama S."/>
            <person name="Nagata Y."/>
            <person name="Numata M."/>
            <person name="Tsuchikane K."/>
            <person name="Hosoyama A."/>
            <person name="Yamazoe A."/>
            <person name="Tsuda M."/>
            <person name="Fujita N."/>
            <person name="Kawai F."/>
        </authorList>
    </citation>
    <scope>NUCLEOTIDE SEQUENCE [LARGE SCALE GENOMIC DNA]</scope>
    <source>
        <strain evidence="2 3">203N</strain>
    </source>
</reference>
<reference evidence="3" key="1">
    <citation type="submission" date="2015-11" db="EMBL/GenBank/DDBJ databases">
        <title>Complete genome sequence of a polyethylene-glycol degrader Sphingopyxis macrogoltabida 203N (NBRC 111659).</title>
        <authorList>
            <person name="Yoshiyuki O."/>
            <person name="Shouta N."/>
            <person name="Nagata Y."/>
            <person name="Numata M."/>
            <person name="Tsuchikane K."/>
            <person name="Hosoyama A."/>
            <person name="Yamazoe A."/>
            <person name="Tsuda M."/>
            <person name="Fujita N."/>
            <person name="Kawai F."/>
        </authorList>
    </citation>
    <scope>NUCLEOTIDE SEQUENCE [LARGE SCALE GENOMIC DNA]</scope>
    <source>
        <strain evidence="3">203N</strain>
    </source>
</reference>
<evidence type="ECO:0000313" key="3">
    <source>
        <dbReference type="Proteomes" id="UP000076088"/>
    </source>
</evidence>
<feature type="compositionally biased region" description="Basic and acidic residues" evidence="1">
    <location>
        <begin position="46"/>
        <end position="57"/>
    </location>
</feature>
<protein>
    <submittedName>
        <fullName evidence="2">Uncharacterized protein</fullName>
    </submittedName>
</protein>
<dbReference type="Proteomes" id="UP000076088">
    <property type="component" value="Chromosome"/>
</dbReference>
<gene>
    <name evidence="2" type="ORF">ATM17_17845</name>
</gene>
<accession>A0AAC9AW02</accession>
<evidence type="ECO:0000313" key="2">
    <source>
        <dbReference type="EMBL" id="AMU90887.1"/>
    </source>
</evidence>
<keyword evidence="3" id="KW-1185">Reference proteome</keyword>
<feature type="compositionally biased region" description="Polar residues" evidence="1">
    <location>
        <begin position="60"/>
        <end position="69"/>
    </location>
</feature>
<dbReference type="RefSeq" id="WP_054730506.1">
    <property type="nucleotide sequence ID" value="NZ_CP009429.1"/>
</dbReference>
<evidence type="ECO:0000256" key="1">
    <source>
        <dbReference type="SAM" id="MobiDB-lite"/>
    </source>
</evidence>
<feature type="region of interest" description="Disordered" evidence="1">
    <location>
        <begin position="45"/>
        <end position="69"/>
    </location>
</feature>
<name>A0AAC9AW02_SPHMC</name>
<proteinExistence type="predicted"/>